<evidence type="ECO:0000313" key="3">
    <source>
        <dbReference type="Proteomes" id="UP000320386"/>
    </source>
</evidence>
<accession>A0A518BUC6</accession>
<evidence type="ECO:0000313" key="2">
    <source>
        <dbReference type="EMBL" id="QDU70595.1"/>
    </source>
</evidence>
<dbReference type="KEGG" id="mcad:Pan265_04230"/>
<sequence length="663" mass="68857" precursor="true">MKSTMKLLCAALVAGLGFAGAAQAQINVANEEIFLDGGTVGPFTDNSGAADDGIFLITESGTLTADKWYNLQTRVVVAPGATLVIEPGTVFASGNNPDGLSGTLVVARGAQIMAEGTKDAPIIFTSRTDLANWADDANSVTGKDSRSRGLWRQGNAEWGSVALLGKARISDTRQNPLNPTEFDQVKVAGIEGLPTLPGGINLYGGLIDNDDSGTMKYVSLSYGGDDFDPASNSELNGMSFGGVGRGTDVSHIEIFNNIDDGLEIFGGAVNIKCLAVWNIGDDSLDIDQGYRGKVQFVLIGQGASGSYNQGSGYGDNGVEADGADGDSTAQPVTAISIWNATVIGAPALQNVPDDDSTDHLIALRDNANIQFWNSIFMTAGDTVLKNDNDDGDGSTGYGAAGSLSFNDRWSTLAGYYLDPANGFANAGSATAADFKAAYTAQDAAANLLQIAGTVFYSNENYGLATSADTGVLPSDVVGSENVALSNKVVADLPIVSITRATTPADVPFFVPSSDLGDGTIGNIMSIDPRAAAEALAENRELKFQPPVDGFYTTPTNFVGAVGPFSDWLQGWTGISAIENNDGVAILASPAPPAEPGNVALDLAPCVSFETVKDCLYEVVCVDADGNERVVEVVAGNGAQVFVTDKLNKPLDASKKYVVRIATH</sequence>
<feature type="signal peptide" evidence="1">
    <location>
        <begin position="1"/>
        <end position="24"/>
    </location>
</feature>
<protein>
    <submittedName>
        <fullName evidence="2">Uncharacterized protein</fullName>
    </submittedName>
</protein>
<dbReference type="RefSeq" id="WP_145444755.1">
    <property type="nucleotide sequence ID" value="NZ_CP036280.1"/>
</dbReference>
<dbReference type="AlphaFoldDB" id="A0A518BUC6"/>
<dbReference type="PANTHER" id="PTHR41339:SF1">
    <property type="entry name" value="SECRETED PROTEIN"/>
    <property type="match status" value="1"/>
</dbReference>
<dbReference type="Proteomes" id="UP000320386">
    <property type="component" value="Chromosome"/>
</dbReference>
<reference evidence="2 3" key="1">
    <citation type="submission" date="2019-02" db="EMBL/GenBank/DDBJ databases">
        <title>Deep-cultivation of Planctomycetes and their phenomic and genomic characterization uncovers novel biology.</title>
        <authorList>
            <person name="Wiegand S."/>
            <person name="Jogler M."/>
            <person name="Boedeker C."/>
            <person name="Pinto D."/>
            <person name="Vollmers J."/>
            <person name="Rivas-Marin E."/>
            <person name="Kohn T."/>
            <person name="Peeters S.H."/>
            <person name="Heuer A."/>
            <person name="Rast P."/>
            <person name="Oberbeckmann S."/>
            <person name="Bunk B."/>
            <person name="Jeske O."/>
            <person name="Meyerdierks A."/>
            <person name="Storesund J.E."/>
            <person name="Kallscheuer N."/>
            <person name="Luecker S."/>
            <person name="Lage O.M."/>
            <person name="Pohl T."/>
            <person name="Merkel B.J."/>
            <person name="Hornburger P."/>
            <person name="Mueller R.-W."/>
            <person name="Bruemmer F."/>
            <person name="Labrenz M."/>
            <person name="Spormann A.M."/>
            <person name="Op den Camp H."/>
            <person name="Overmann J."/>
            <person name="Amann R."/>
            <person name="Jetten M.S.M."/>
            <person name="Mascher T."/>
            <person name="Medema M.H."/>
            <person name="Devos D.P."/>
            <person name="Kaster A.-K."/>
            <person name="Ovreas L."/>
            <person name="Rohde M."/>
            <person name="Galperin M.Y."/>
            <person name="Jogler C."/>
        </authorList>
    </citation>
    <scope>NUCLEOTIDE SEQUENCE [LARGE SCALE GENOMIC DNA]</scope>
    <source>
        <strain evidence="2 3">Pan265</strain>
    </source>
</reference>
<dbReference type="OrthoDB" id="237393at2"/>
<keyword evidence="3" id="KW-1185">Reference proteome</keyword>
<feature type="chain" id="PRO_5021953115" evidence="1">
    <location>
        <begin position="25"/>
        <end position="663"/>
    </location>
</feature>
<dbReference type="PANTHER" id="PTHR41339">
    <property type="entry name" value="LIPL48"/>
    <property type="match status" value="1"/>
</dbReference>
<dbReference type="EMBL" id="CP036280">
    <property type="protein sequence ID" value="QDU70595.1"/>
    <property type="molecule type" value="Genomic_DNA"/>
</dbReference>
<gene>
    <name evidence="2" type="ORF">Pan265_04230</name>
</gene>
<organism evidence="2 3">
    <name type="scientific">Mucisphaera calidilacus</name>
    <dbReference type="NCBI Taxonomy" id="2527982"/>
    <lineage>
        <taxon>Bacteria</taxon>
        <taxon>Pseudomonadati</taxon>
        <taxon>Planctomycetota</taxon>
        <taxon>Phycisphaerae</taxon>
        <taxon>Phycisphaerales</taxon>
        <taxon>Phycisphaeraceae</taxon>
        <taxon>Mucisphaera</taxon>
    </lineage>
</organism>
<keyword evidence="1" id="KW-0732">Signal</keyword>
<evidence type="ECO:0000256" key="1">
    <source>
        <dbReference type="SAM" id="SignalP"/>
    </source>
</evidence>
<proteinExistence type="predicted"/>
<name>A0A518BUC6_9BACT</name>